<dbReference type="EMBL" id="QVQW01000092">
    <property type="protein sequence ID" value="RKU40751.1"/>
    <property type="molecule type" value="Genomic_DNA"/>
</dbReference>
<evidence type="ECO:0000313" key="3">
    <source>
        <dbReference type="Proteomes" id="UP000275385"/>
    </source>
</evidence>
<dbReference type="Gene3D" id="3.30.710.10">
    <property type="entry name" value="Potassium Channel Kv1.1, Chain A"/>
    <property type="match status" value="2"/>
</dbReference>
<gene>
    <name evidence="2" type="ORF">DL546_000587</name>
</gene>
<organism evidence="2 3">
    <name type="scientific">Coniochaeta pulveracea</name>
    <dbReference type="NCBI Taxonomy" id="177199"/>
    <lineage>
        <taxon>Eukaryota</taxon>
        <taxon>Fungi</taxon>
        <taxon>Dikarya</taxon>
        <taxon>Ascomycota</taxon>
        <taxon>Pezizomycotina</taxon>
        <taxon>Sordariomycetes</taxon>
        <taxon>Sordariomycetidae</taxon>
        <taxon>Coniochaetales</taxon>
        <taxon>Coniochaetaceae</taxon>
        <taxon>Coniochaeta</taxon>
    </lineage>
</organism>
<dbReference type="InterPro" id="IPR011333">
    <property type="entry name" value="SKP1/BTB/POZ_sf"/>
</dbReference>
<dbReference type="PANTHER" id="PTHR31758">
    <property type="entry name" value="BTB/POZ DOMAIN-CONTAINING PROTEIN YLR108C"/>
    <property type="match status" value="1"/>
</dbReference>
<dbReference type="AlphaFoldDB" id="A0A420XYK6"/>
<proteinExistence type="predicted"/>
<evidence type="ECO:0000256" key="1">
    <source>
        <dbReference type="SAM" id="MobiDB-lite"/>
    </source>
</evidence>
<evidence type="ECO:0008006" key="4">
    <source>
        <dbReference type="Google" id="ProtNLM"/>
    </source>
</evidence>
<dbReference type="STRING" id="177199.A0A420XYK6"/>
<comment type="caution">
    <text evidence="2">The sequence shown here is derived from an EMBL/GenBank/DDBJ whole genome shotgun (WGS) entry which is preliminary data.</text>
</comment>
<dbReference type="Proteomes" id="UP000275385">
    <property type="component" value="Unassembled WGS sequence"/>
</dbReference>
<reference evidence="2 3" key="1">
    <citation type="submission" date="2018-08" db="EMBL/GenBank/DDBJ databases">
        <title>Draft genome of the lignicolous fungus Coniochaeta pulveracea.</title>
        <authorList>
            <person name="Borstlap C.J."/>
            <person name="De Witt R.N."/>
            <person name="Botha A."/>
            <person name="Volschenk H."/>
        </authorList>
    </citation>
    <scope>NUCLEOTIDE SEQUENCE [LARGE SCALE GENOMIC DNA]</scope>
    <source>
        <strain evidence="2 3">CAB683</strain>
    </source>
</reference>
<sequence length="506" mass="56742">MDNVEKHGAGATVAVPVHQRDSSNQLVTKIPHFLPHERVFPIQIGTELFKLSGASISSDAPSYFSQYFQCQIKAAEESGEDLATAIRTLYIDRDPITFKDISLHLQGYHVQPRDAQHYVRLFADAQFYSLPKLISQLYEEDIFVSIGHREFKIPRDLFTDPGNSPNYFSLGFAIFFSSPEDLFPGLDREGLIRPPSIQPPSVPGRSAAVFEEILQLLRGYPVHIRNDAHREALLRDVRYFNFKGLEQRLIPHSITYNQSRHREEIVLRLLDVMKPGITVAPEPIASDPNVGWVNYARPFVDAQAYELILEIGGEATKLYLGQEASPTIQFLRDTQVRVMRLLGVVAGRLGLPSDAQSLGSRDFNSQADVPGNTQQKETAIRVELDPEASIVLDGKPWVFSAHRSADDEIDTTGDPDARLRFPHPSPDVSDSSNAVPLTRKRRRLDRADSHATGRKDEWIIRTGQWRLRIQTATDQAAAVQCVFVAVKLDAVSSELARNASREFLAV</sequence>
<dbReference type="SUPFAM" id="SSF54695">
    <property type="entry name" value="POZ domain"/>
    <property type="match status" value="2"/>
</dbReference>
<protein>
    <recommendedName>
        <fullName evidence="4">Potassium channel tetramerisation-type BTB domain-containing protein</fullName>
    </recommendedName>
</protein>
<keyword evidence="3" id="KW-1185">Reference proteome</keyword>
<name>A0A420XYK6_9PEZI</name>
<accession>A0A420XYK6</accession>
<dbReference type="OrthoDB" id="2414723at2759"/>
<feature type="region of interest" description="Disordered" evidence="1">
    <location>
        <begin position="406"/>
        <end position="453"/>
    </location>
</feature>
<dbReference type="PANTHER" id="PTHR31758:SF2">
    <property type="entry name" value="BTB_POZ DOMAIN-CONTAINING PROTEIN YLR108C"/>
    <property type="match status" value="1"/>
</dbReference>
<evidence type="ECO:0000313" key="2">
    <source>
        <dbReference type="EMBL" id="RKU40751.1"/>
    </source>
</evidence>